<gene>
    <name evidence="13" type="primary">dnaX</name>
    <name evidence="13" type="ORF">IAD51_01235</name>
</gene>
<evidence type="ECO:0000256" key="2">
    <source>
        <dbReference type="ARBA" id="ARBA00012417"/>
    </source>
</evidence>
<dbReference type="CDD" id="cd00009">
    <property type="entry name" value="AAA"/>
    <property type="match status" value="1"/>
</dbReference>
<evidence type="ECO:0000256" key="5">
    <source>
        <dbReference type="ARBA" id="ARBA00022705"/>
    </source>
</evidence>
<evidence type="ECO:0000313" key="14">
    <source>
        <dbReference type="Proteomes" id="UP000824088"/>
    </source>
</evidence>
<keyword evidence="4 13" id="KW-0548">Nucleotidyltransferase</keyword>
<accession>A0A9D1HQV5</accession>
<dbReference type="PANTHER" id="PTHR11669">
    <property type="entry name" value="REPLICATION FACTOR C / DNA POLYMERASE III GAMMA-TAU SUBUNIT"/>
    <property type="match status" value="1"/>
</dbReference>
<dbReference type="EMBL" id="DVMN01000020">
    <property type="protein sequence ID" value="HIU20854.1"/>
    <property type="molecule type" value="Genomic_DNA"/>
</dbReference>
<dbReference type="FunFam" id="3.40.50.300:FF:000014">
    <property type="entry name" value="DNA polymerase III subunit gamma/tau"/>
    <property type="match status" value="1"/>
</dbReference>
<dbReference type="NCBIfam" id="NF004046">
    <property type="entry name" value="PRK05563.1"/>
    <property type="match status" value="1"/>
</dbReference>
<dbReference type="Pfam" id="PF12169">
    <property type="entry name" value="DNA_pol3_gamma3"/>
    <property type="match status" value="1"/>
</dbReference>
<dbReference type="Proteomes" id="UP000824088">
    <property type="component" value="Unassembled WGS sequence"/>
</dbReference>
<dbReference type="InterPro" id="IPR027417">
    <property type="entry name" value="P-loop_NTPase"/>
</dbReference>
<keyword evidence="5" id="KW-0235">DNA replication</keyword>
<proteinExistence type="inferred from homology"/>
<dbReference type="GO" id="GO:0006261">
    <property type="term" value="P:DNA-templated DNA replication"/>
    <property type="evidence" value="ECO:0007669"/>
    <property type="project" value="TreeGrafter"/>
</dbReference>
<dbReference type="SUPFAM" id="SSF52540">
    <property type="entry name" value="P-loop containing nucleoside triphosphate hydrolases"/>
    <property type="match status" value="1"/>
</dbReference>
<evidence type="ECO:0000256" key="1">
    <source>
        <dbReference type="ARBA" id="ARBA00006360"/>
    </source>
</evidence>
<dbReference type="CDD" id="cd18137">
    <property type="entry name" value="HLD_clamp_pol_III_gamma_tau"/>
    <property type="match status" value="1"/>
</dbReference>
<evidence type="ECO:0000256" key="6">
    <source>
        <dbReference type="ARBA" id="ARBA00022723"/>
    </source>
</evidence>
<dbReference type="GO" id="GO:0046872">
    <property type="term" value="F:metal ion binding"/>
    <property type="evidence" value="ECO:0007669"/>
    <property type="project" value="UniProtKB-KW"/>
</dbReference>
<evidence type="ECO:0000256" key="10">
    <source>
        <dbReference type="ARBA" id="ARBA00022932"/>
    </source>
</evidence>
<comment type="caution">
    <text evidence="13">The sequence shown here is derived from an EMBL/GenBank/DDBJ whole genome shotgun (WGS) entry which is preliminary data.</text>
</comment>
<evidence type="ECO:0000256" key="9">
    <source>
        <dbReference type="ARBA" id="ARBA00022840"/>
    </source>
</evidence>
<dbReference type="Gene3D" id="1.20.272.10">
    <property type="match status" value="1"/>
</dbReference>
<sequence length="497" mass="54586">MAYTSLYRRYRPDTFRDVIGQNHVVKTLVNQIKSGNIGHAYLFTGTRGTGKTSVAKIFSRAVNCLHPEDGSPCGKCEVCMELALSGNFDILEIDAASNNSVDQIRELTDKINFPPTVGKYKVYIIDEVHMLSKSAHNALLKTLEEPPEHAIFILATTEVHAIPATILSRCMRFDFRLVPLSQIADRLKFIFDDNGVKYTEQAVRMIASAGQGSVRDALSIADMCVSYCSGDITYEGVLEVLGTSDPMKLVALAEDILSGNVDGSLHKIAAMCDLGKSMSVLASDLAALFRNALYVKNCGDAASLLALPAELYDALKDLSSRYDSPRLLAAMRRMTEIEGEFRYSTQHRILLEAAVIAAATEPPSEGGSTRELEQKIALLNKKVNALATRGFKRAPADTDARQVWSRVASEIERRGVGFLALAVSEAEAEEDDETFTVRVGSASAMRIMTDKTNRDIINEVFASFSSKRLVIEEVKKLDEDKAVPYLLSMFGKSLEVK</sequence>
<evidence type="ECO:0000256" key="4">
    <source>
        <dbReference type="ARBA" id="ARBA00022695"/>
    </source>
</evidence>
<protein>
    <recommendedName>
        <fullName evidence="2">DNA-directed DNA polymerase</fullName>
        <ecNumber evidence="2">2.7.7.7</ecNumber>
    </recommendedName>
</protein>
<reference evidence="13" key="2">
    <citation type="journal article" date="2021" name="PeerJ">
        <title>Extensive microbial diversity within the chicken gut microbiome revealed by metagenomics and culture.</title>
        <authorList>
            <person name="Gilroy R."/>
            <person name="Ravi A."/>
            <person name="Getino M."/>
            <person name="Pursley I."/>
            <person name="Horton D.L."/>
            <person name="Alikhan N.F."/>
            <person name="Baker D."/>
            <person name="Gharbi K."/>
            <person name="Hall N."/>
            <person name="Watson M."/>
            <person name="Adriaenssens E.M."/>
            <person name="Foster-Nyarko E."/>
            <person name="Jarju S."/>
            <person name="Secka A."/>
            <person name="Antonio M."/>
            <person name="Oren A."/>
            <person name="Chaudhuri R.R."/>
            <person name="La Ragione R."/>
            <person name="Hildebrand F."/>
            <person name="Pallen M.J."/>
        </authorList>
    </citation>
    <scope>NUCLEOTIDE SEQUENCE</scope>
    <source>
        <strain evidence="13">1063</strain>
    </source>
</reference>
<keyword evidence="6" id="KW-0479">Metal-binding</keyword>
<dbReference type="InterPro" id="IPR003593">
    <property type="entry name" value="AAA+_ATPase"/>
</dbReference>
<feature type="domain" description="AAA+ ATPase" evidence="12">
    <location>
        <begin position="37"/>
        <end position="184"/>
    </location>
</feature>
<evidence type="ECO:0000259" key="12">
    <source>
        <dbReference type="SMART" id="SM00382"/>
    </source>
</evidence>
<dbReference type="SMART" id="SM00382">
    <property type="entry name" value="AAA"/>
    <property type="match status" value="1"/>
</dbReference>
<dbReference type="Pfam" id="PF22608">
    <property type="entry name" value="DNAX_ATPase_lid"/>
    <property type="match status" value="1"/>
</dbReference>
<dbReference type="EC" id="2.7.7.7" evidence="2"/>
<dbReference type="Pfam" id="PF13177">
    <property type="entry name" value="DNA_pol3_delta2"/>
    <property type="match status" value="1"/>
</dbReference>
<dbReference type="InterPro" id="IPR022754">
    <property type="entry name" value="DNA_pol_III_gamma-3"/>
</dbReference>
<evidence type="ECO:0000256" key="11">
    <source>
        <dbReference type="ARBA" id="ARBA00049244"/>
    </source>
</evidence>
<dbReference type="AlphaFoldDB" id="A0A9D1HQV5"/>
<dbReference type="InterPro" id="IPR012763">
    <property type="entry name" value="DNA_pol_III_sug/sutau_N"/>
</dbReference>
<dbReference type="NCBIfam" id="TIGR02397">
    <property type="entry name" value="dnaX_nterm"/>
    <property type="match status" value="1"/>
</dbReference>
<keyword evidence="9" id="KW-0067">ATP-binding</keyword>
<evidence type="ECO:0000256" key="8">
    <source>
        <dbReference type="ARBA" id="ARBA00022833"/>
    </source>
</evidence>
<reference evidence="13" key="1">
    <citation type="submission" date="2020-10" db="EMBL/GenBank/DDBJ databases">
        <authorList>
            <person name="Gilroy R."/>
        </authorList>
    </citation>
    <scope>NUCLEOTIDE SEQUENCE</scope>
    <source>
        <strain evidence="13">1063</strain>
    </source>
</reference>
<organism evidence="13 14">
    <name type="scientific">Candidatus Limadaptatus stercorigallinarum</name>
    <dbReference type="NCBI Taxonomy" id="2840845"/>
    <lineage>
        <taxon>Bacteria</taxon>
        <taxon>Bacillati</taxon>
        <taxon>Bacillota</taxon>
        <taxon>Clostridia</taxon>
        <taxon>Eubacteriales</taxon>
        <taxon>Candidatus Limadaptatus</taxon>
    </lineage>
</organism>
<evidence type="ECO:0000256" key="3">
    <source>
        <dbReference type="ARBA" id="ARBA00022679"/>
    </source>
</evidence>
<keyword evidence="8" id="KW-0862">Zinc</keyword>
<dbReference type="GO" id="GO:0005524">
    <property type="term" value="F:ATP binding"/>
    <property type="evidence" value="ECO:0007669"/>
    <property type="project" value="UniProtKB-KW"/>
</dbReference>
<dbReference type="PANTHER" id="PTHR11669:SF0">
    <property type="entry name" value="PROTEIN STICHEL-LIKE 2"/>
    <property type="match status" value="1"/>
</dbReference>
<evidence type="ECO:0000256" key="7">
    <source>
        <dbReference type="ARBA" id="ARBA00022741"/>
    </source>
</evidence>
<dbReference type="InterPro" id="IPR045085">
    <property type="entry name" value="HLD_clamp_pol_III_gamma_tau"/>
</dbReference>
<evidence type="ECO:0000313" key="13">
    <source>
        <dbReference type="EMBL" id="HIU20854.1"/>
    </source>
</evidence>
<keyword evidence="3 13" id="KW-0808">Transferase</keyword>
<name>A0A9D1HQV5_9FIRM</name>
<comment type="similarity">
    <text evidence="1">Belongs to the DnaX/STICHEL family.</text>
</comment>
<dbReference type="GO" id="GO:0003677">
    <property type="term" value="F:DNA binding"/>
    <property type="evidence" value="ECO:0007669"/>
    <property type="project" value="InterPro"/>
</dbReference>
<dbReference type="GO" id="GO:0003887">
    <property type="term" value="F:DNA-directed DNA polymerase activity"/>
    <property type="evidence" value="ECO:0007669"/>
    <property type="project" value="UniProtKB-KW"/>
</dbReference>
<dbReference type="SUPFAM" id="SSF48019">
    <property type="entry name" value="post-AAA+ oligomerization domain-like"/>
    <property type="match status" value="1"/>
</dbReference>
<dbReference type="InterPro" id="IPR050238">
    <property type="entry name" value="DNA_Rep/Repair_Clamp_Loader"/>
</dbReference>
<comment type="catalytic activity">
    <reaction evidence="11">
        <text>DNA(n) + a 2'-deoxyribonucleoside 5'-triphosphate = DNA(n+1) + diphosphate</text>
        <dbReference type="Rhea" id="RHEA:22508"/>
        <dbReference type="Rhea" id="RHEA-COMP:17339"/>
        <dbReference type="Rhea" id="RHEA-COMP:17340"/>
        <dbReference type="ChEBI" id="CHEBI:33019"/>
        <dbReference type="ChEBI" id="CHEBI:61560"/>
        <dbReference type="ChEBI" id="CHEBI:173112"/>
        <dbReference type="EC" id="2.7.7.7"/>
    </reaction>
</comment>
<dbReference type="InterPro" id="IPR008921">
    <property type="entry name" value="DNA_pol3_clamp-load_cplx_C"/>
</dbReference>
<dbReference type="Gene3D" id="3.40.50.300">
    <property type="entry name" value="P-loop containing nucleotide triphosphate hydrolases"/>
    <property type="match status" value="1"/>
</dbReference>
<dbReference type="GO" id="GO:0009360">
    <property type="term" value="C:DNA polymerase III complex"/>
    <property type="evidence" value="ECO:0007669"/>
    <property type="project" value="InterPro"/>
</dbReference>
<dbReference type="Gene3D" id="1.10.8.60">
    <property type="match status" value="1"/>
</dbReference>
<keyword evidence="10" id="KW-0239">DNA-directed DNA polymerase</keyword>
<keyword evidence="7" id="KW-0547">Nucleotide-binding</keyword>